<dbReference type="GeneID" id="19952038"/>
<protein>
    <submittedName>
        <fullName evidence="2">Uncharacterized protein</fullName>
    </submittedName>
</protein>
<dbReference type="OrthoDB" id="10553917at2759"/>
<organism evidence="2 3">
    <name type="scientific">Saprolegnia diclina (strain VS20)</name>
    <dbReference type="NCBI Taxonomy" id="1156394"/>
    <lineage>
        <taxon>Eukaryota</taxon>
        <taxon>Sar</taxon>
        <taxon>Stramenopiles</taxon>
        <taxon>Oomycota</taxon>
        <taxon>Saprolegniomycetes</taxon>
        <taxon>Saprolegniales</taxon>
        <taxon>Saprolegniaceae</taxon>
        <taxon>Saprolegnia</taxon>
    </lineage>
</organism>
<dbReference type="AlphaFoldDB" id="T0Q8Z3"/>
<feature type="compositionally biased region" description="Low complexity" evidence="1">
    <location>
        <begin position="1"/>
        <end position="12"/>
    </location>
</feature>
<keyword evidence="3" id="KW-1185">Reference proteome</keyword>
<gene>
    <name evidence="2" type="ORF">SDRG_11311</name>
</gene>
<feature type="compositionally biased region" description="Low complexity" evidence="1">
    <location>
        <begin position="112"/>
        <end position="121"/>
    </location>
</feature>
<dbReference type="Proteomes" id="UP000030762">
    <property type="component" value="Unassembled WGS sequence"/>
</dbReference>
<dbReference type="EMBL" id="JH767171">
    <property type="protein sequence ID" value="EQC31126.1"/>
    <property type="molecule type" value="Genomic_DNA"/>
</dbReference>
<dbReference type="InParanoid" id="T0Q8Z3"/>
<sequence>MSGPNPSSIAVVAPPPSLVGTGTGPTDGATSHSAVSTESAGTPPPTAGPTETTTNGAEAAAASSSTQPASPAATPGQPTTPKKKTPGVLNRRTVRAATKLLKAQAKAKKQASQKPDQQSPATQPESPPHKPKTSPREPLSGHAVDDAALDASCLQLAAVLAADPDAIDDVLEAFLDKASNTSRNSQWFEHPVELGPGYGGDDESTMRERLVGHNKSLEWQGLFSKVAIILKQYGTRGTVLTLATQYPEVSQTLTHMSFTLTPPGGRMYLVPAKSAYAHHYYVTFRDLADPFLQRAAFVALFKLTRNVLQGFCPTQNAVIAGSSYRVLFNQTAIPAALLLGDGQTAVFHHKVHMYNSTCPPSLVVARNERELHRERIAEQKAAAAAEKAARAAAKQTRKNANDAQRTDSGAQPKRRATDPAQRQDAAAPTSSDAAAAVPPGHVPLHLNADTMPDAALANDSTSPDAFTMEGAGQDDMDLGGADDGQDVVVTSIDASAGLYTRSQVAASTSNMFDAFADTEEEEEETADAEMDPDATDFLPHFRARTTPAESHGTRNRSLGKKKVTAAELAKRAATTTKKLIEAKSGDVSVCTDPRTLLAMVENEPDVVNAVMFNCRRGGATSFAQAQAIRRAIVRTTQDPALRGPALDQMVATQPADARTMAQMFAAAVDESERAAALALAGLDLVFRLRGRDVYDNDALLAQILGEPVLRTPEGLLSDKSLLAVVTHPQFAPQFTALKNLPKMVGGAFDTLLALFVDSAPNCDVETGALCAGALAPRC</sequence>
<dbReference type="RefSeq" id="XP_008615565.1">
    <property type="nucleotide sequence ID" value="XM_008617343.1"/>
</dbReference>
<reference evidence="2 3" key="1">
    <citation type="submission" date="2012-04" db="EMBL/GenBank/DDBJ databases">
        <title>The Genome Sequence of Saprolegnia declina VS20.</title>
        <authorList>
            <consortium name="The Broad Institute Genome Sequencing Platform"/>
            <person name="Russ C."/>
            <person name="Nusbaum C."/>
            <person name="Tyler B."/>
            <person name="van West P."/>
            <person name="Dieguez-Uribeondo J."/>
            <person name="de Bruijn I."/>
            <person name="Tripathy S."/>
            <person name="Jiang R."/>
            <person name="Young S.K."/>
            <person name="Zeng Q."/>
            <person name="Gargeya S."/>
            <person name="Fitzgerald M."/>
            <person name="Haas B."/>
            <person name="Abouelleil A."/>
            <person name="Alvarado L."/>
            <person name="Arachchi H.M."/>
            <person name="Berlin A."/>
            <person name="Chapman S.B."/>
            <person name="Goldberg J."/>
            <person name="Griggs A."/>
            <person name="Gujja S."/>
            <person name="Hansen M."/>
            <person name="Howarth C."/>
            <person name="Imamovic A."/>
            <person name="Larimer J."/>
            <person name="McCowen C."/>
            <person name="Montmayeur A."/>
            <person name="Murphy C."/>
            <person name="Neiman D."/>
            <person name="Pearson M."/>
            <person name="Priest M."/>
            <person name="Roberts A."/>
            <person name="Saif S."/>
            <person name="Shea T."/>
            <person name="Sisk P."/>
            <person name="Sykes S."/>
            <person name="Wortman J."/>
            <person name="Nusbaum C."/>
            <person name="Birren B."/>
        </authorList>
    </citation>
    <scope>NUCLEOTIDE SEQUENCE [LARGE SCALE GENOMIC DNA]</scope>
    <source>
        <strain evidence="2 3">VS20</strain>
    </source>
</reference>
<feature type="region of interest" description="Disordered" evidence="1">
    <location>
        <begin position="1"/>
        <end position="141"/>
    </location>
</feature>
<feature type="compositionally biased region" description="Low complexity" evidence="1">
    <location>
        <begin position="424"/>
        <end position="436"/>
    </location>
</feature>
<feature type="region of interest" description="Disordered" evidence="1">
    <location>
        <begin position="386"/>
        <end position="482"/>
    </location>
</feature>
<accession>T0Q8Z3</accession>
<dbReference type="VEuPathDB" id="FungiDB:SDRG_11311"/>
<feature type="compositionally biased region" description="Low complexity" evidence="1">
    <location>
        <begin position="48"/>
        <end position="80"/>
    </location>
</feature>
<name>T0Q8Z3_SAPDV</name>
<evidence type="ECO:0000313" key="2">
    <source>
        <dbReference type="EMBL" id="EQC31126.1"/>
    </source>
</evidence>
<evidence type="ECO:0000313" key="3">
    <source>
        <dbReference type="Proteomes" id="UP000030762"/>
    </source>
</evidence>
<proteinExistence type="predicted"/>
<evidence type="ECO:0000256" key="1">
    <source>
        <dbReference type="SAM" id="MobiDB-lite"/>
    </source>
</evidence>